<dbReference type="SMART" id="SM00355">
    <property type="entry name" value="ZnF_C2H2"/>
    <property type="match status" value="4"/>
</dbReference>
<feature type="domain" description="C2H2-type" evidence="3">
    <location>
        <begin position="12"/>
        <end position="39"/>
    </location>
</feature>
<name>A0AAW1HIC5_SAPOF</name>
<dbReference type="GO" id="GO:0008270">
    <property type="term" value="F:zinc ion binding"/>
    <property type="evidence" value="ECO:0007669"/>
    <property type="project" value="UniProtKB-KW"/>
</dbReference>
<evidence type="ECO:0000256" key="1">
    <source>
        <dbReference type="PROSITE-ProRule" id="PRU00042"/>
    </source>
</evidence>
<feature type="compositionally biased region" description="Low complexity" evidence="2">
    <location>
        <begin position="117"/>
        <end position="142"/>
    </location>
</feature>
<feature type="domain" description="C2H2-type" evidence="3">
    <location>
        <begin position="148"/>
        <end position="175"/>
    </location>
</feature>
<accession>A0AAW1HIC5</accession>
<dbReference type="InterPro" id="IPR013087">
    <property type="entry name" value="Znf_C2H2_type"/>
</dbReference>
<sequence length="519" mass="57687">MEDERDQEEFKHVCRLCNKRFPSGKSLGGHMRSHVIAEARKNKLAIASLNKVPTFGTNVVVPEKDEDVDDDEDDDDIEHIGNNINNNNNSGYGLRENPKKTWRMVDSYPDKHHHHNSSQINNNNNTNNNYNNNSNNNIINGNNNQQERVCKQCGKGFHSLKALCGHMSIHSDKDRHFKDEDEDNSWSSDSIDQLYLAMESHSENNSKRQTRSSYFSRYGSFNAGVDFNFADKCINNDNGVGGGGSGGGSSSNYSEIDQLEQEEVAMCLMMLSRDSSGSKNWFSFGAAESSDNNSVILEGGLSKSKGKVKFVKGKIDVVDNEMDNSDSGYFENGAKVLESDDSVDGFSNKRKMVHHTGENYYGSKITKHDYFISNNNKYECWICSKTFKTHQALGGHIISHRKNGENNINNNNGSNLIKVNNNGKNLPKKGSASKKVKGHKCPYCPKVFKSGQALGGHKRSHMMGSNNVVLHSEGRLSHVRNSTPPSSPSKIEPKPPLIDLNLPAPLEEEGSGNSQFVGW</sequence>
<dbReference type="SUPFAM" id="SSF57667">
    <property type="entry name" value="beta-beta-alpha zinc fingers"/>
    <property type="match status" value="2"/>
</dbReference>
<dbReference type="InterPro" id="IPR036236">
    <property type="entry name" value="Znf_C2H2_sf"/>
</dbReference>
<organism evidence="4 5">
    <name type="scientific">Saponaria officinalis</name>
    <name type="common">Common soapwort</name>
    <name type="synonym">Lychnis saponaria</name>
    <dbReference type="NCBI Taxonomy" id="3572"/>
    <lineage>
        <taxon>Eukaryota</taxon>
        <taxon>Viridiplantae</taxon>
        <taxon>Streptophyta</taxon>
        <taxon>Embryophyta</taxon>
        <taxon>Tracheophyta</taxon>
        <taxon>Spermatophyta</taxon>
        <taxon>Magnoliopsida</taxon>
        <taxon>eudicotyledons</taxon>
        <taxon>Gunneridae</taxon>
        <taxon>Pentapetalae</taxon>
        <taxon>Caryophyllales</taxon>
        <taxon>Caryophyllaceae</taxon>
        <taxon>Caryophylleae</taxon>
        <taxon>Saponaria</taxon>
    </lineage>
</organism>
<keyword evidence="1" id="KW-0862">Zinc</keyword>
<protein>
    <recommendedName>
        <fullName evidence="3">C2H2-type domain-containing protein</fullName>
    </recommendedName>
</protein>
<feature type="region of interest" description="Disordered" evidence="2">
    <location>
        <begin position="107"/>
        <end position="142"/>
    </location>
</feature>
<feature type="region of interest" description="Disordered" evidence="2">
    <location>
        <begin position="477"/>
        <end position="519"/>
    </location>
</feature>
<dbReference type="PROSITE" id="PS50157">
    <property type="entry name" value="ZINC_FINGER_C2H2_2"/>
    <property type="match status" value="4"/>
</dbReference>
<proteinExistence type="predicted"/>
<dbReference type="PANTHER" id="PTHR46869:SF1">
    <property type="entry name" value="C2H2-LIKE ZINC FINGER PROTEIN"/>
    <property type="match status" value="1"/>
</dbReference>
<evidence type="ECO:0000259" key="3">
    <source>
        <dbReference type="PROSITE" id="PS50157"/>
    </source>
</evidence>
<dbReference type="Proteomes" id="UP001443914">
    <property type="component" value="Unassembled WGS sequence"/>
</dbReference>
<dbReference type="PROSITE" id="PS00028">
    <property type="entry name" value="ZINC_FINGER_C2H2_1"/>
    <property type="match status" value="4"/>
</dbReference>
<feature type="domain" description="C2H2-type" evidence="3">
    <location>
        <begin position="378"/>
        <end position="405"/>
    </location>
</feature>
<comment type="caution">
    <text evidence="4">The sequence shown here is derived from an EMBL/GenBank/DDBJ whole genome shotgun (WGS) entry which is preliminary data.</text>
</comment>
<keyword evidence="1" id="KW-0479">Metal-binding</keyword>
<dbReference type="Pfam" id="PF13912">
    <property type="entry name" value="zf-C2H2_6"/>
    <property type="match status" value="4"/>
</dbReference>
<evidence type="ECO:0000256" key="2">
    <source>
        <dbReference type="SAM" id="MobiDB-lite"/>
    </source>
</evidence>
<evidence type="ECO:0000313" key="5">
    <source>
        <dbReference type="Proteomes" id="UP001443914"/>
    </source>
</evidence>
<feature type="domain" description="C2H2-type" evidence="3">
    <location>
        <begin position="439"/>
        <end position="461"/>
    </location>
</feature>
<evidence type="ECO:0000313" key="4">
    <source>
        <dbReference type="EMBL" id="KAK9675993.1"/>
    </source>
</evidence>
<dbReference type="EMBL" id="JBDFQZ010000011">
    <property type="protein sequence ID" value="KAK9675993.1"/>
    <property type="molecule type" value="Genomic_DNA"/>
</dbReference>
<dbReference type="AlphaFoldDB" id="A0AAW1HIC5"/>
<dbReference type="PANTHER" id="PTHR46869">
    <property type="entry name" value="C2H2-LIKE ZINC FINGER PROTEIN"/>
    <property type="match status" value="1"/>
</dbReference>
<dbReference type="Gene3D" id="3.30.160.60">
    <property type="entry name" value="Classic Zinc Finger"/>
    <property type="match status" value="1"/>
</dbReference>
<keyword evidence="1" id="KW-0863">Zinc-finger</keyword>
<gene>
    <name evidence="4" type="ORF">RND81_11G046500</name>
</gene>
<keyword evidence="5" id="KW-1185">Reference proteome</keyword>
<reference evidence="4" key="1">
    <citation type="submission" date="2024-03" db="EMBL/GenBank/DDBJ databases">
        <title>WGS assembly of Saponaria officinalis var. Norfolk2.</title>
        <authorList>
            <person name="Jenkins J."/>
            <person name="Shu S."/>
            <person name="Grimwood J."/>
            <person name="Barry K."/>
            <person name="Goodstein D."/>
            <person name="Schmutz J."/>
            <person name="Leebens-Mack J."/>
            <person name="Osbourn A."/>
        </authorList>
    </citation>
    <scope>NUCLEOTIDE SEQUENCE [LARGE SCALE GENOMIC DNA]</scope>
    <source>
        <strain evidence="4">JIC</strain>
    </source>
</reference>